<dbReference type="AlphaFoldDB" id="K3YWR2"/>
<accession>K3YWR2</accession>
<reference evidence="3" key="1">
    <citation type="journal article" date="2012" name="Nat. Biotechnol.">
        <title>Reference genome sequence of the model plant Setaria.</title>
        <authorList>
            <person name="Bennetzen J.L."/>
            <person name="Schmutz J."/>
            <person name="Wang H."/>
            <person name="Percifield R."/>
            <person name="Hawkins J."/>
            <person name="Pontaroli A.C."/>
            <person name="Estep M."/>
            <person name="Feng L."/>
            <person name="Vaughn J.N."/>
            <person name="Grimwood J."/>
            <person name="Jenkins J."/>
            <person name="Barry K."/>
            <person name="Lindquist E."/>
            <person name="Hellsten U."/>
            <person name="Deshpande S."/>
            <person name="Wang X."/>
            <person name="Wu X."/>
            <person name="Mitros T."/>
            <person name="Triplett J."/>
            <person name="Yang X."/>
            <person name="Ye C.Y."/>
            <person name="Mauro-Herrera M."/>
            <person name="Wang L."/>
            <person name="Li P."/>
            <person name="Sharma M."/>
            <person name="Sharma R."/>
            <person name="Ronald P.C."/>
            <person name="Panaud O."/>
            <person name="Kellogg E.A."/>
            <person name="Brutnell T.P."/>
            <person name="Doust A.N."/>
            <person name="Tuskan G.A."/>
            <person name="Rokhsar D."/>
            <person name="Devos K.M."/>
        </authorList>
    </citation>
    <scope>NUCLEOTIDE SEQUENCE [LARGE SCALE GENOMIC DNA]</scope>
    <source>
        <strain evidence="3">cv. Yugu1</strain>
    </source>
</reference>
<dbReference type="EMBL" id="AGNK02000471">
    <property type="status" value="NOT_ANNOTATED_CDS"/>
    <property type="molecule type" value="Genomic_DNA"/>
</dbReference>
<dbReference type="Gramene" id="KQL30817">
    <property type="protein sequence ID" value="KQL30817"/>
    <property type="gene ID" value="SETIT_018708mg"/>
</dbReference>
<proteinExistence type="predicted"/>
<evidence type="ECO:0000313" key="2">
    <source>
        <dbReference type="EnsemblPlants" id="KQL30817"/>
    </source>
</evidence>
<keyword evidence="1" id="KW-1133">Transmembrane helix</keyword>
<protein>
    <submittedName>
        <fullName evidence="2">Uncharacterized protein</fullName>
    </submittedName>
</protein>
<feature type="transmembrane region" description="Helical" evidence="1">
    <location>
        <begin position="94"/>
        <end position="118"/>
    </location>
</feature>
<dbReference type="HOGENOM" id="CLU_2019222_0_0_1"/>
<feature type="transmembrane region" description="Helical" evidence="1">
    <location>
        <begin position="64"/>
        <end position="82"/>
    </location>
</feature>
<keyword evidence="1" id="KW-0472">Membrane</keyword>
<reference evidence="2" key="2">
    <citation type="submission" date="2018-08" db="UniProtKB">
        <authorList>
            <consortium name="EnsemblPlants"/>
        </authorList>
    </citation>
    <scope>IDENTIFICATION</scope>
    <source>
        <strain evidence="2">Yugu1</strain>
    </source>
</reference>
<organism evidence="2 3">
    <name type="scientific">Setaria italica</name>
    <name type="common">Foxtail millet</name>
    <name type="synonym">Panicum italicum</name>
    <dbReference type="NCBI Taxonomy" id="4555"/>
    <lineage>
        <taxon>Eukaryota</taxon>
        <taxon>Viridiplantae</taxon>
        <taxon>Streptophyta</taxon>
        <taxon>Embryophyta</taxon>
        <taxon>Tracheophyta</taxon>
        <taxon>Spermatophyta</taxon>
        <taxon>Magnoliopsida</taxon>
        <taxon>Liliopsida</taxon>
        <taxon>Poales</taxon>
        <taxon>Poaceae</taxon>
        <taxon>PACMAD clade</taxon>
        <taxon>Panicoideae</taxon>
        <taxon>Panicodae</taxon>
        <taxon>Paniceae</taxon>
        <taxon>Cenchrinae</taxon>
        <taxon>Setaria</taxon>
    </lineage>
</organism>
<dbReference type="EnsemblPlants" id="KQL30817">
    <property type="protein sequence ID" value="KQL30817"/>
    <property type="gene ID" value="SETIT_018708mg"/>
</dbReference>
<dbReference type="Proteomes" id="UP000004995">
    <property type="component" value="Unassembled WGS sequence"/>
</dbReference>
<evidence type="ECO:0000313" key="3">
    <source>
        <dbReference type="Proteomes" id="UP000004995"/>
    </source>
</evidence>
<name>K3YWR2_SETIT</name>
<evidence type="ECO:0000256" key="1">
    <source>
        <dbReference type="SAM" id="Phobius"/>
    </source>
</evidence>
<keyword evidence="3" id="KW-1185">Reference proteome</keyword>
<dbReference type="InParanoid" id="K3YWR2"/>
<keyword evidence="1" id="KW-0812">Transmembrane</keyword>
<sequence length="123" mass="14092">MDWEIDDHVCDLRMTAAWWRSPRSYMACSGLRWSVLRGNGWFGVGYCRDDGAGDKGYLSAFSAGWWWCGVVVVAQALALRVLRRWLNPTDHRVLLCFCFELSRLLGAILVALLLYPVWDISSF</sequence>